<dbReference type="GO" id="GO:0160105">
    <property type="term" value="F:tRNA (adenine(22)-N1)-methyltransferase activity"/>
    <property type="evidence" value="ECO:0007669"/>
    <property type="project" value="InterPro"/>
</dbReference>
<keyword evidence="1" id="KW-0808">Transferase</keyword>
<proteinExistence type="predicted"/>
<gene>
    <name evidence="1" type="ORF">LKD75_10975</name>
</gene>
<reference evidence="1 2" key="1">
    <citation type="submission" date="2021-10" db="EMBL/GenBank/DDBJ databases">
        <title>Anaerobic single-cell dispensing facilitates the cultivation of human gut bacteria.</title>
        <authorList>
            <person name="Afrizal A."/>
        </authorList>
    </citation>
    <scope>NUCLEOTIDE SEQUENCE [LARGE SCALE GENOMIC DNA]</scope>
    <source>
        <strain evidence="1 2">CLA-AA-H273</strain>
    </source>
</reference>
<dbReference type="Gene3D" id="3.40.50.150">
    <property type="entry name" value="Vaccinia Virus protein VP39"/>
    <property type="match status" value="1"/>
</dbReference>
<dbReference type="InterPro" id="IPR029063">
    <property type="entry name" value="SAM-dependent_MTases_sf"/>
</dbReference>
<dbReference type="Pfam" id="PF12847">
    <property type="entry name" value="Methyltransf_18"/>
    <property type="match status" value="1"/>
</dbReference>
<name>A0AAE3A2S2_9FIRM</name>
<dbReference type="AlphaFoldDB" id="A0AAE3A2S2"/>
<dbReference type="GO" id="GO:0032259">
    <property type="term" value="P:methylation"/>
    <property type="evidence" value="ECO:0007669"/>
    <property type="project" value="UniProtKB-KW"/>
</dbReference>
<dbReference type="InterPro" id="IPR006901">
    <property type="entry name" value="TrmK"/>
</dbReference>
<comment type="caution">
    <text evidence="1">The sequence shown here is derived from an EMBL/GenBank/DDBJ whole genome shotgun (WGS) entry which is preliminary data.</text>
</comment>
<dbReference type="Proteomes" id="UP001197795">
    <property type="component" value="Unassembled WGS sequence"/>
</dbReference>
<dbReference type="RefSeq" id="WP_227733474.1">
    <property type="nucleotide sequence ID" value="NZ_JAJEPV010000025.1"/>
</dbReference>
<organism evidence="1 2">
    <name type="scientific">Waltera acetigignens</name>
    <dbReference type="NCBI Taxonomy" id="2981769"/>
    <lineage>
        <taxon>Bacteria</taxon>
        <taxon>Bacillati</taxon>
        <taxon>Bacillota</taxon>
        <taxon>Clostridia</taxon>
        <taxon>Lachnospirales</taxon>
        <taxon>Lachnospiraceae</taxon>
        <taxon>Waltera</taxon>
    </lineage>
</organism>
<dbReference type="PANTHER" id="PTHR38451">
    <property type="entry name" value="TRNA (ADENINE(22)-N(1))-METHYLTRANSFERASE"/>
    <property type="match status" value="1"/>
</dbReference>
<keyword evidence="2" id="KW-1185">Reference proteome</keyword>
<keyword evidence="1" id="KW-0489">Methyltransferase</keyword>
<accession>A0AAE3A2S2</accession>
<dbReference type="PANTHER" id="PTHR38451:SF1">
    <property type="entry name" value="TRNA (ADENINE(22)-N(1))-METHYLTRANSFERASE"/>
    <property type="match status" value="1"/>
</dbReference>
<sequence length="261" mass="29776">MAEVILSNRMQALTDMVTPGTVITDVGCDHGFVSVYLVQKGLSPRVIAMDVRSGPLERAREHIREYGLQDRIETRLSDGLHGLKTGEANGMICAGMGGPLMEKILTEGREQAQGFAELILQPQSEIPHFRTFLMDEGYLLLDENIIYEEGKYYFMMKVRWLGAMTDDAVRQKVGDSWKTEGLDPGLAEKFGPLLLFRRDRILREYLEWMLTERKQIVGRMEQKADADNPRTICRRQEIADEITLITRALDWYDNGKEADCI</sequence>
<evidence type="ECO:0000313" key="1">
    <source>
        <dbReference type="EMBL" id="MCC2120098.1"/>
    </source>
</evidence>
<dbReference type="PIRSF" id="PIRSF018637">
    <property type="entry name" value="TrmK"/>
    <property type="match status" value="1"/>
</dbReference>
<dbReference type="EMBL" id="JAJEPV010000025">
    <property type="protein sequence ID" value="MCC2120098.1"/>
    <property type="molecule type" value="Genomic_DNA"/>
</dbReference>
<protein>
    <submittedName>
        <fullName evidence="1">Class I SAM-dependent methyltransferase</fullName>
    </submittedName>
</protein>
<evidence type="ECO:0000313" key="2">
    <source>
        <dbReference type="Proteomes" id="UP001197795"/>
    </source>
</evidence>
<dbReference type="SUPFAM" id="SSF53335">
    <property type="entry name" value="S-adenosyl-L-methionine-dependent methyltransferases"/>
    <property type="match status" value="1"/>
</dbReference>